<dbReference type="InParanoid" id="A0A152A4D5"/>
<feature type="region of interest" description="Disordered" evidence="1">
    <location>
        <begin position="1"/>
        <end position="42"/>
    </location>
</feature>
<proteinExistence type="predicted"/>
<feature type="compositionally biased region" description="Basic residues" evidence="1">
    <location>
        <begin position="88"/>
        <end position="97"/>
    </location>
</feature>
<protein>
    <submittedName>
        <fullName evidence="2">Uncharacterized protein</fullName>
    </submittedName>
</protein>
<dbReference type="EMBL" id="LODT01000011">
    <property type="protein sequence ID" value="KYR01103.1"/>
    <property type="molecule type" value="Genomic_DNA"/>
</dbReference>
<comment type="caution">
    <text evidence="2">The sequence shown here is derived from an EMBL/GenBank/DDBJ whole genome shotgun (WGS) entry which is preliminary data.</text>
</comment>
<feature type="region of interest" description="Disordered" evidence="1">
    <location>
        <begin position="77"/>
        <end position="129"/>
    </location>
</feature>
<dbReference type="AlphaFoldDB" id="A0A152A4D5"/>
<reference evidence="2 3" key="1">
    <citation type="submission" date="2015-12" db="EMBL/GenBank/DDBJ databases">
        <title>Dictyostelia acquired genes for synthesis and detection of signals that induce cell-type specialization by lateral gene transfer from prokaryotes.</title>
        <authorList>
            <person name="Gloeckner G."/>
            <person name="Schaap P."/>
        </authorList>
    </citation>
    <scope>NUCLEOTIDE SEQUENCE [LARGE SCALE GENOMIC DNA]</scope>
    <source>
        <strain evidence="2 3">TK</strain>
    </source>
</reference>
<evidence type="ECO:0000256" key="1">
    <source>
        <dbReference type="SAM" id="MobiDB-lite"/>
    </source>
</evidence>
<evidence type="ECO:0000313" key="3">
    <source>
        <dbReference type="Proteomes" id="UP000076078"/>
    </source>
</evidence>
<name>A0A152A4D5_TIELA</name>
<feature type="compositionally biased region" description="Acidic residues" evidence="1">
    <location>
        <begin position="1"/>
        <end position="10"/>
    </location>
</feature>
<accession>A0A152A4D5</accession>
<gene>
    <name evidence="2" type="ORF">DLAC_02203</name>
</gene>
<organism evidence="2 3">
    <name type="scientific">Tieghemostelium lacteum</name>
    <name type="common">Slime mold</name>
    <name type="synonym">Dictyostelium lacteum</name>
    <dbReference type="NCBI Taxonomy" id="361077"/>
    <lineage>
        <taxon>Eukaryota</taxon>
        <taxon>Amoebozoa</taxon>
        <taxon>Evosea</taxon>
        <taxon>Eumycetozoa</taxon>
        <taxon>Dictyostelia</taxon>
        <taxon>Dictyosteliales</taxon>
        <taxon>Raperosteliaceae</taxon>
        <taxon>Tieghemostelium</taxon>
    </lineage>
</organism>
<feature type="compositionally biased region" description="Basic and acidic residues" evidence="1">
    <location>
        <begin position="23"/>
        <end position="36"/>
    </location>
</feature>
<evidence type="ECO:0000313" key="2">
    <source>
        <dbReference type="EMBL" id="KYR01103.1"/>
    </source>
</evidence>
<dbReference type="Proteomes" id="UP000076078">
    <property type="component" value="Unassembled WGS sequence"/>
</dbReference>
<feature type="compositionally biased region" description="Acidic residues" evidence="1">
    <location>
        <begin position="109"/>
        <end position="124"/>
    </location>
</feature>
<keyword evidence="3" id="KW-1185">Reference proteome</keyword>
<dbReference type="FunCoup" id="A0A152A4D5">
    <property type="interactions" value="170"/>
</dbReference>
<sequence>MDSENQDEEMSFSTQPLEDDDRDNLHKFFKDDNPFRDKKRQSTLKRLGSQSYLNECYINGIYIPPVAIIIEPIKDTDEITPPLPSPSKRLKTKKTHKEHNNSSNNEEYMNIDEDSTDIEQEDEEPKTPEENIKISYNLLMKRGGSSEQLQKQEKTRVLGKNAMAPPSHFKRVDFSPEKLKECTFEIPQSFSQDSNTHININETVSNLDHFLRDEIQRPTTTFLKPNSGNSFTISRAGSSNLHKKSVKQSAEFEYQYSQTDYYSIVNDS</sequence>